<dbReference type="InterPro" id="IPR002129">
    <property type="entry name" value="PyrdxlP-dep_de-COase"/>
</dbReference>
<evidence type="ECO:0000313" key="7">
    <source>
        <dbReference type="EMBL" id="SIN75265.1"/>
    </source>
</evidence>
<dbReference type="Gene3D" id="3.40.640.10">
    <property type="entry name" value="Type I PLP-dependent aspartate aminotransferase-like (Major domain)"/>
    <property type="match status" value="1"/>
</dbReference>
<dbReference type="GO" id="GO:0006520">
    <property type="term" value="P:amino acid metabolic process"/>
    <property type="evidence" value="ECO:0007669"/>
    <property type="project" value="InterPro"/>
</dbReference>
<sequence length="476" mass="52015">MGQNTLDPEDWGAFRASAHKLLDTAIDKMQSAKEGRVWTPLPEGMKEVLRADLPADGLDHESLQMKLAELLPYGVGNTHPRFFGWVHGAGNPGNVLAEITSAAMNANLGGRDHGAIYVEQQVIEWSRQMMGFPEEASGLVVSGTSMATIIACKVARDSRLDYQCREHGVGKAPLVGYVSEQAHSCIARAFDLLGLGSGSLRRIPCNDDFSMNLAALQKAIEDDRAQGFEPFFVVGTAGSVNVGAIDNLDALAEMAKKENLWFHVDGAFGATAILSKTVQERLSGLNRADSLAFDFHKWLQVNYDAGCVLIRSKKKHLQSFSGRAEYLTGVNKGLAAGELWPVDLGPELSRGFRALKVWAHILEHGVDKLGACIDENCRQAAYLGEKVKQSAQFELLAPVALNIVCFRYLSETESDLDTLNRDIVIALQERGIAAPSTTFLNGKLAIRVNITNHRTDIQDLDLLLEEIQKIGNEFAK</sequence>
<keyword evidence="8" id="KW-1185">Reference proteome</keyword>
<gene>
    <name evidence="7" type="ORF">SAMN02745161_0543</name>
</gene>
<dbReference type="InterPro" id="IPR015424">
    <property type="entry name" value="PyrdxlP-dep_Trfase"/>
</dbReference>
<dbReference type="PANTHER" id="PTHR11999">
    <property type="entry name" value="GROUP II PYRIDOXAL-5-PHOSPHATE DECARBOXYLASE"/>
    <property type="match status" value="1"/>
</dbReference>
<proteinExistence type="inferred from homology"/>
<evidence type="ECO:0000256" key="2">
    <source>
        <dbReference type="ARBA" id="ARBA00022793"/>
    </source>
</evidence>
<dbReference type="InterPro" id="IPR010977">
    <property type="entry name" value="Aromatic_deC"/>
</dbReference>
<dbReference type="RefSeq" id="WP_074215408.1">
    <property type="nucleotide sequence ID" value="NZ_FSRG01000003.1"/>
</dbReference>
<keyword evidence="2" id="KW-0210">Decarboxylase</keyword>
<evidence type="ECO:0000256" key="5">
    <source>
        <dbReference type="PIRSR" id="PIRSR602129-50"/>
    </source>
</evidence>
<name>A0A1N6DWU5_9BACT</name>
<dbReference type="PRINTS" id="PR00800">
    <property type="entry name" value="YHDCRBOXLASE"/>
</dbReference>
<dbReference type="EMBL" id="FSRG01000003">
    <property type="protein sequence ID" value="SIN75265.1"/>
    <property type="molecule type" value="Genomic_DNA"/>
</dbReference>
<dbReference type="OrthoDB" id="9803665at2"/>
<dbReference type="SUPFAM" id="SSF53383">
    <property type="entry name" value="PLP-dependent transferases"/>
    <property type="match status" value="1"/>
</dbReference>
<evidence type="ECO:0000256" key="4">
    <source>
        <dbReference type="ARBA" id="ARBA00023239"/>
    </source>
</evidence>
<feature type="modified residue" description="N6-(pyridoxal phosphate)lysine" evidence="5">
    <location>
        <position position="297"/>
    </location>
</feature>
<dbReference type="AlphaFoldDB" id="A0A1N6DWU5"/>
<comment type="similarity">
    <text evidence="6">Belongs to the group II decarboxylase family.</text>
</comment>
<evidence type="ECO:0000313" key="8">
    <source>
        <dbReference type="Proteomes" id="UP000184694"/>
    </source>
</evidence>
<evidence type="ECO:0000256" key="6">
    <source>
        <dbReference type="RuleBase" id="RU000382"/>
    </source>
</evidence>
<dbReference type="Proteomes" id="UP000184694">
    <property type="component" value="Unassembled WGS sequence"/>
</dbReference>
<keyword evidence="4 6" id="KW-0456">Lyase</keyword>
<dbReference type="InterPro" id="IPR021115">
    <property type="entry name" value="Pyridoxal-P_BS"/>
</dbReference>
<dbReference type="Pfam" id="PF00282">
    <property type="entry name" value="Pyridoxal_deC"/>
    <property type="match status" value="1"/>
</dbReference>
<dbReference type="PANTHER" id="PTHR11999:SF70">
    <property type="entry name" value="MIP05841P"/>
    <property type="match status" value="1"/>
</dbReference>
<dbReference type="PROSITE" id="PS00392">
    <property type="entry name" value="DDC_GAD_HDC_YDC"/>
    <property type="match status" value="1"/>
</dbReference>
<protein>
    <submittedName>
        <fullName evidence="7">Glutamate or tyrosine decarboxylase</fullName>
    </submittedName>
</protein>
<dbReference type="GO" id="GO:0030170">
    <property type="term" value="F:pyridoxal phosphate binding"/>
    <property type="evidence" value="ECO:0007669"/>
    <property type="project" value="InterPro"/>
</dbReference>
<evidence type="ECO:0000256" key="1">
    <source>
        <dbReference type="ARBA" id="ARBA00001933"/>
    </source>
</evidence>
<dbReference type="InterPro" id="IPR015421">
    <property type="entry name" value="PyrdxlP-dep_Trfase_major"/>
</dbReference>
<comment type="cofactor">
    <cofactor evidence="1 5 6">
        <name>pyridoxal 5'-phosphate</name>
        <dbReference type="ChEBI" id="CHEBI:597326"/>
    </cofactor>
</comment>
<accession>A0A1N6DWU5</accession>
<evidence type="ECO:0000256" key="3">
    <source>
        <dbReference type="ARBA" id="ARBA00022898"/>
    </source>
</evidence>
<reference evidence="8" key="1">
    <citation type="submission" date="2016-11" db="EMBL/GenBank/DDBJ databases">
        <authorList>
            <person name="Varghese N."/>
            <person name="Submissions S."/>
        </authorList>
    </citation>
    <scope>NUCLEOTIDE SEQUENCE [LARGE SCALE GENOMIC DNA]</scope>
    <source>
        <strain evidence="8">DSM 17456</strain>
    </source>
</reference>
<dbReference type="GO" id="GO:0019752">
    <property type="term" value="P:carboxylic acid metabolic process"/>
    <property type="evidence" value="ECO:0007669"/>
    <property type="project" value="InterPro"/>
</dbReference>
<keyword evidence="3 5" id="KW-0663">Pyridoxal phosphate</keyword>
<dbReference type="Gene3D" id="3.90.1150.170">
    <property type="match status" value="2"/>
</dbReference>
<dbReference type="STRING" id="1121457.SAMN02745161_0543"/>
<dbReference type="GO" id="GO:0016831">
    <property type="term" value="F:carboxy-lyase activity"/>
    <property type="evidence" value="ECO:0007669"/>
    <property type="project" value="UniProtKB-KW"/>
</dbReference>
<organism evidence="7 8">
    <name type="scientific">Halodesulfovibrio marinisediminis DSM 17456</name>
    <dbReference type="NCBI Taxonomy" id="1121457"/>
    <lineage>
        <taxon>Bacteria</taxon>
        <taxon>Pseudomonadati</taxon>
        <taxon>Thermodesulfobacteriota</taxon>
        <taxon>Desulfovibrionia</taxon>
        <taxon>Desulfovibrionales</taxon>
        <taxon>Desulfovibrionaceae</taxon>
        <taxon>Halodesulfovibrio</taxon>
    </lineage>
</organism>